<accession>A0A9X0DGC4</accession>
<dbReference type="EMBL" id="JAPEIS010000011">
    <property type="protein sequence ID" value="KAJ8061894.1"/>
    <property type="molecule type" value="Genomic_DNA"/>
</dbReference>
<dbReference type="GO" id="GO:0005634">
    <property type="term" value="C:nucleus"/>
    <property type="evidence" value="ECO:0007669"/>
    <property type="project" value="TreeGrafter"/>
</dbReference>
<evidence type="ECO:0000313" key="11">
    <source>
        <dbReference type="EMBL" id="KAJ8061894.1"/>
    </source>
</evidence>
<dbReference type="AlphaFoldDB" id="A0A9X0DGC4"/>
<dbReference type="EC" id="2.7.11.1" evidence="1"/>
<dbReference type="InterPro" id="IPR011009">
    <property type="entry name" value="Kinase-like_dom_sf"/>
</dbReference>
<feature type="compositionally biased region" description="Polar residues" evidence="9">
    <location>
        <begin position="209"/>
        <end position="219"/>
    </location>
</feature>
<proteinExistence type="predicted"/>
<evidence type="ECO:0000259" key="10">
    <source>
        <dbReference type="PROSITE" id="PS50011"/>
    </source>
</evidence>
<keyword evidence="2" id="KW-0723">Serine/threonine-protein kinase</keyword>
<feature type="domain" description="Protein kinase" evidence="10">
    <location>
        <begin position="496"/>
        <end position="774"/>
    </location>
</feature>
<keyword evidence="5" id="KW-0418">Kinase</keyword>
<comment type="catalytic activity">
    <reaction evidence="8">
        <text>L-seryl-[protein] + ATP = O-phospho-L-seryl-[protein] + ADP + H(+)</text>
        <dbReference type="Rhea" id="RHEA:17989"/>
        <dbReference type="Rhea" id="RHEA-COMP:9863"/>
        <dbReference type="Rhea" id="RHEA-COMP:11604"/>
        <dbReference type="ChEBI" id="CHEBI:15378"/>
        <dbReference type="ChEBI" id="CHEBI:29999"/>
        <dbReference type="ChEBI" id="CHEBI:30616"/>
        <dbReference type="ChEBI" id="CHEBI:83421"/>
        <dbReference type="ChEBI" id="CHEBI:456216"/>
        <dbReference type="EC" id="2.7.11.1"/>
    </reaction>
</comment>
<dbReference type="PANTHER" id="PTHR43671">
    <property type="entry name" value="SERINE/THREONINE-PROTEIN KINASE NEK"/>
    <property type="match status" value="1"/>
</dbReference>
<protein>
    <recommendedName>
        <fullName evidence="1">non-specific serine/threonine protein kinase</fullName>
        <ecNumber evidence="1">2.7.11.1</ecNumber>
    </recommendedName>
</protein>
<comment type="catalytic activity">
    <reaction evidence="7">
        <text>L-threonyl-[protein] + ATP = O-phospho-L-threonyl-[protein] + ADP + H(+)</text>
        <dbReference type="Rhea" id="RHEA:46608"/>
        <dbReference type="Rhea" id="RHEA-COMP:11060"/>
        <dbReference type="Rhea" id="RHEA-COMP:11605"/>
        <dbReference type="ChEBI" id="CHEBI:15378"/>
        <dbReference type="ChEBI" id="CHEBI:30013"/>
        <dbReference type="ChEBI" id="CHEBI:30616"/>
        <dbReference type="ChEBI" id="CHEBI:61977"/>
        <dbReference type="ChEBI" id="CHEBI:456216"/>
        <dbReference type="EC" id="2.7.11.1"/>
    </reaction>
</comment>
<dbReference type="PROSITE" id="PS50011">
    <property type="entry name" value="PROTEIN_KINASE_DOM"/>
    <property type="match status" value="1"/>
</dbReference>
<dbReference type="InterPro" id="IPR000719">
    <property type="entry name" value="Prot_kinase_dom"/>
</dbReference>
<feature type="region of interest" description="Disordered" evidence="9">
    <location>
        <begin position="16"/>
        <end position="43"/>
    </location>
</feature>
<evidence type="ECO:0000256" key="4">
    <source>
        <dbReference type="ARBA" id="ARBA00022741"/>
    </source>
</evidence>
<dbReference type="Pfam" id="PF00069">
    <property type="entry name" value="Pkinase"/>
    <property type="match status" value="1"/>
</dbReference>
<feature type="region of interest" description="Disordered" evidence="9">
    <location>
        <begin position="794"/>
        <end position="814"/>
    </location>
</feature>
<dbReference type="Proteomes" id="UP001152300">
    <property type="component" value="Unassembled WGS sequence"/>
</dbReference>
<name>A0A9X0DGC4_9HELO</name>
<dbReference type="PROSITE" id="PS00108">
    <property type="entry name" value="PROTEIN_KINASE_ST"/>
    <property type="match status" value="1"/>
</dbReference>
<evidence type="ECO:0000256" key="5">
    <source>
        <dbReference type="ARBA" id="ARBA00022777"/>
    </source>
</evidence>
<comment type="caution">
    <text evidence="11">The sequence shown here is derived from an EMBL/GenBank/DDBJ whole genome shotgun (WGS) entry which is preliminary data.</text>
</comment>
<reference evidence="11" key="1">
    <citation type="submission" date="2022-11" db="EMBL/GenBank/DDBJ databases">
        <title>Genome Resource of Sclerotinia nivalis Strain SnTB1, a Plant Pathogen Isolated from American Ginseng.</title>
        <authorList>
            <person name="Fan S."/>
        </authorList>
    </citation>
    <scope>NUCLEOTIDE SEQUENCE</scope>
    <source>
        <strain evidence="11">SnTB1</strain>
    </source>
</reference>
<dbReference type="GO" id="GO:0004674">
    <property type="term" value="F:protein serine/threonine kinase activity"/>
    <property type="evidence" value="ECO:0007669"/>
    <property type="project" value="UniProtKB-KW"/>
</dbReference>
<dbReference type="SMART" id="SM00220">
    <property type="entry name" value="S_TKc"/>
    <property type="match status" value="1"/>
</dbReference>
<keyword evidence="4" id="KW-0547">Nucleotide-binding</keyword>
<evidence type="ECO:0000256" key="6">
    <source>
        <dbReference type="ARBA" id="ARBA00022840"/>
    </source>
</evidence>
<sequence>MLNAYKALAPRKMLAGQDNDGTNIEKGVNNGEDAEPATTRSSKPNEILWKTYKRPYRHLNDLLAAKPDVPSGASILGLLHLAEFSIKQADTFLDNLERPDLALEKWVTVNIIMEGIIPHHDGYSSLMSDLGLLTRFNMIKKWLMDKHTQFEEAKEFIRNDNYRNGVKFSLAPPMNWPDEENRAISGERKGVQWRNSDSNDSVGVGAVSKPNSNGVISSKNLTEGSVHTVHSQSSLKRFSDDFTVSYPCHIRTCLDHQSGFSSQEVLVHHYELVHGESYYLCDYPSCQSQTGSAVLPGSKIRFLRCDFRGSEQDYRHHLRDFHKEDISMLPSKLSEIEAAELDACRFEADWWRCHSCLRRVIIQNEGYTCKDCKAICESIRITARKMRFGFGSLIGSESVAQAIPGAVLPQIPIHNRHPDSSIVNNLPPISALSPENSISKPYIIDTSPGNLNIRQETLADETTPGLLLRSMESEPSGHITIKYTHTEYTSHKHVPLKTIRQLGHGSLGIVDAVRLDDSEDGALVARKIIRLPNFSRKKLLPLIQQEVAVLRGLTHQHIVQVISTYETTKAPRQFGILISPAGDEDLGHFLERVSECDFPEEEMKLLSGWQCCLASALAYVHSQNIRHKDIKPNNIICKGDQIYLTDFGSAHQFSAGVTSSTDGPLVGITKMYSAPEVIADDRRGRPADIYSLGCVFAEMATVADGEQIEEFHEYRSQPIPDEPDRMTYIYHATAHLIGPWFTKLGDSWTASLLHDMLAVDQKCRPTANALHETLLAHYGPSNCPCHLQPFSRSLPQADDTATTEHTEDTDEIDSEVTSDSRIIPKVINKQYAYVDPN</sequence>
<dbReference type="OrthoDB" id="4062651at2759"/>
<keyword evidence="12" id="KW-1185">Reference proteome</keyword>
<feature type="region of interest" description="Disordered" evidence="9">
    <location>
        <begin position="194"/>
        <end position="219"/>
    </location>
</feature>
<evidence type="ECO:0000256" key="8">
    <source>
        <dbReference type="ARBA" id="ARBA00048679"/>
    </source>
</evidence>
<dbReference type="SUPFAM" id="SSF56112">
    <property type="entry name" value="Protein kinase-like (PK-like)"/>
    <property type="match status" value="1"/>
</dbReference>
<dbReference type="PANTHER" id="PTHR43671:SF98">
    <property type="entry name" value="SERINE_THREONINE-PROTEIN KINASE NEK11"/>
    <property type="match status" value="1"/>
</dbReference>
<dbReference type="Gene3D" id="3.30.200.20">
    <property type="entry name" value="Phosphorylase Kinase, domain 1"/>
    <property type="match status" value="1"/>
</dbReference>
<evidence type="ECO:0000256" key="2">
    <source>
        <dbReference type="ARBA" id="ARBA00022527"/>
    </source>
</evidence>
<organism evidence="11 12">
    <name type="scientific">Sclerotinia nivalis</name>
    <dbReference type="NCBI Taxonomy" id="352851"/>
    <lineage>
        <taxon>Eukaryota</taxon>
        <taxon>Fungi</taxon>
        <taxon>Dikarya</taxon>
        <taxon>Ascomycota</taxon>
        <taxon>Pezizomycotina</taxon>
        <taxon>Leotiomycetes</taxon>
        <taxon>Helotiales</taxon>
        <taxon>Sclerotiniaceae</taxon>
        <taxon>Sclerotinia</taxon>
    </lineage>
</organism>
<evidence type="ECO:0000256" key="7">
    <source>
        <dbReference type="ARBA" id="ARBA00047899"/>
    </source>
</evidence>
<dbReference type="GO" id="GO:0005524">
    <property type="term" value="F:ATP binding"/>
    <property type="evidence" value="ECO:0007669"/>
    <property type="project" value="UniProtKB-KW"/>
</dbReference>
<dbReference type="InterPro" id="IPR008271">
    <property type="entry name" value="Ser/Thr_kinase_AS"/>
</dbReference>
<keyword evidence="6" id="KW-0067">ATP-binding</keyword>
<dbReference type="Gene3D" id="1.10.510.10">
    <property type="entry name" value="Transferase(Phosphotransferase) domain 1"/>
    <property type="match status" value="1"/>
</dbReference>
<evidence type="ECO:0000256" key="9">
    <source>
        <dbReference type="SAM" id="MobiDB-lite"/>
    </source>
</evidence>
<dbReference type="InterPro" id="IPR050660">
    <property type="entry name" value="NEK_Ser/Thr_kinase"/>
</dbReference>
<gene>
    <name evidence="11" type="ORF">OCU04_009682</name>
</gene>
<keyword evidence="3" id="KW-0808">Transferase</keyword>
<evidence type="ECO:0000256" key="3">
    <source>
        <dbReference type="ARBA" id="ARBA00022679"/>
    </source>
</evidence>
<evidence type="ECO:0000313" key="12">
    <source>
        <dbReference type="Proteomes" id="UP001152300"/>
    </source>
</evidence>
<evidence type="ECO:0000256" key="1">
    <source>
        <dbReference type="ARBA" id="ARBA00012513"/>
    </source>
</evidence>